<reference evidence="2" key="1">
    <citation type="journal article" date="2022" name="Mol. Ecol. Resour.">
        <title>The genomes of chicory, endive, great burdock and yacon provide insights into Asteraceae palaeo-polyploidization history and plant inulin production.</title>
        <authorList>
            <person name="Fan W."/>
            <person name="Wang S."/>
            <person name="Wang H."/>
            <person name="Wang A."/>
            <person name="Jiang F."/>
            <person name="Liu H."/>
            <person name="Zhao H."/>
            <person name="Xu D."/>
            <person name="Zhang Y."/>
        </authorList>
    </citation>
    <scope>NUCLEOTIDE SEQUENCE [LARGE SCALE GENOMIC DNA]</scope>
    <source>
        <strain evidence="2">cv. Niubang</strain>
    </source>
</reference>
<dbReference type="EMBL" id="CM042063">
    <property type="protein sequence ID" value="KAI3667483.1"/>
    <property type="molecule type" value="Genomic_DNA"/>
</dbReference>
<evidence type="ECO:0000313" key="2">
    <source>
        <dbReference type="Proteomes" id="UP001055879"/>
    </source>
</evidence>
<comment type="caution">
    <text evidence="1">The sequence shown here is derived from an EMBL/GenBank/DDBJ whole genome shotgun (WGS) entry which is preliminary data.</text>
</comment>
<name>A0ACB8XHX9_ARCLA</name>
<accession>A0ACB8XHX9</accession>
<proteinExistence type="predicted"/>
<reference evidence="1 2" key="2">
    <citation type="journal article" date="2022" name="Mol. Ecol. Resour.">
        <title>The genomes of chicory, endive, great burdock and yacon provide insights into Asteraceae paleo-polyploidization history and plant inulin production.</title>
        <authorList>
            <person name="Fan W."/>
            <person name="Wang S."/>
            <person name="Wang H."/>
            <person name="Wang A."/>
            <person name="Jiang F."/>
            <person name="Liu H."/>
            <person name="Zhao H."/>
            <person name="Xu D."/>
            <person name="Zhang Y."/>
        </authorList>
    </citation>
    <scope>NUCLEOTIDE SEQUENCE [LARGE SCALE GENOMIC DNA]</scope>
    <source>
        <strain evidence="2">cv. Niubang</strain>
    </source>
</reference>
<keyword evidence="2" id="KW-1185">Reference proteome</keyword>
<gene>
    <name evidence="1" type="ORF">L6452_42546</name>
</gene>
<evidence type="ECO:0000313" key="1">
    <source>
        <dbReference type="EMBL" id="KAI3667483.1"/>
    </source>
</evidence>
<protein>
    <submittedName>
        <fullName evidence="1">Uncharacterized protein</fullName>
    </submittedName>
</protein>
<organism evidence="1 2">
    <name type="scientific">Arctium lappa</name>
    <name type="common">Greater burdock</name>
    <name type="synonym">Lappa major</name>
    <dbReference type="NCBI Taxonomy" id="4217"/>
    <lineage>
        <taxon>Eukaryota</taxon>
        <taxon>Viridiplantae</taxon>
        <taxon>Streptophyta</taxon>
        <taxon>Embryophyta</taxon>
        <taxon>Tracheophyta</taxon>
        <taxon>Spermatophyta</taxon>
        <taxon>Magnoliopsida</taxon>
        <taxon>eudicotyledons</taxon>
        <taxon>Gunneridae</taxon>
        <taxon>Pentapetalae</taxon>
        <taxon>asterids</taxon>
        <taxon>campanulids</taxon>
        <taxon>Asterales</taxon>
        <taxon>Asteraceae</taxon>
        <taxon>Carduoideae</taxon>
        <taxon>Cardueae</taxon>
        <taxon>Arctiinae</taxon>
        <taxon>Arctium</taxon>
    </lineage>
</organism>
<dbReference type="Proteomes" id="UP001055879">
    <property type="component" value="Linkage Group LG17"/>
</dbReference>
<sequence>MGKLEGNSLMNHFSHEHPLKLHLYIARKTTCSACKQSLSGSFYACFSCNFYLHKTCFDLPQTLKHQSDQRHNLVLLPSPAYPEGFFKCNACGTHGNGFSYHCPDCQIDLHTTCASMPTSINHTAHGHTLGLCFTPPYENHHGFSCDICKQPGSNHWLYRCGLCDFDAHIECAKARTTTSRGVPLPKSTSLPSYKTNHFSPPPPPTPPPPLVQIFYSSPTSPQAVLNKSASLPLYETNHQFSPQYAAPPPRPLPAVQQPYYCQGGHEPQYHQANHYQGAATMGVPVQASSKDNGFMKNMAGHAVEGLVGSVVEAVIEGMVS</sequence>